<comment type="caution">
    <text evidence="3">The sequence shown here is derived from an EMBL/GenBank/DDBJ whole genome shotgun (WGS) entry which is preliminary data.</text>
</comment>
<evidence type="ECO:0000256" key="1">
    <source>
        <dbReference type="SAM" id="MobiDB-lite"/>
    </source>
</evidence>
<organism evidence="3 4">
    <name type="scientific">Gymnopilus junonius</name>
    <name type="common">Spectacular rustgill mushroom</name>
    <name type="synonym">Gymnopilus spectabilis subsp. junonius</name>
    <dbReference type="NCBI Taxonomy" id="109634"/>
    <lineage>
        <taxon>Eukaryota</taxon>
        <taxon>Fungi</taxon>
        <taxon>Dikarya</taxon>
        <taxon>Basidiomycota</taxon>
        <taxon>Agaricomycotina</taxon>
        <taxon>Agaricomycetes</taxon>
        <taxon>Agaricomycetidae</taxon>
        <taxon>Agaricales</taxon>
        <taxon>Agaricineae</taxon>
        <taxon>Hymenogastraceae</taxon>
        <taxon>Gymnopilus</taxon>
    </lineage>
</organism>
<protein>
    <submittedName>
        <fullName evidence="3">Uncharacterized protein</fullName>
    </submittedName>
</protein>
<reference evidence="3" key="1">
    <citation type="submission" date="2020-11" db="EMBL/GenBank/DDBJ databases">
        <authorList>
            <consortium name="DOE Joint Genome Institute"/>
            <person name="Ahrendt S."/>
            <person name="Riley R."/>
            <person name="Andreopoulos W."/>
            <person name="LaButti K."/>
            <person name="Pangilinan J."/>
            <person name="Ruiz-duenas F.J."/>
            <person name="Barrasa J.M."/>
            <person name="Sanchez-Garcia M."/>
            <person name="Camarero S."/>
            <person name="Miyauchi S."/>
            <person name="Serrano A."/>
            <person name="Linde D."/>
            <person name="Babiker R."/>
            <person name="Drula E."/>
            <person name="Ayuso-Fernandez I."/>
            <person name="Pacheco R."/>
            <person name="Padilla G."/>
            <person name="Ferreira P."/>
            <person name="Barriuso J."/>
            <person name="Kellner H."/>
            <person name="Castanera R."/>
            <person name="Alfaro M."/>
            <person name="Ramirez L."/>
            <person name="Pisabarro A.G."/>
            <person name="Kuo A."/>
            <person name="Tritt A."/>
            <person name="Lipzen A."/>
            <person name="He G."/>
            <person name="Yan M."/>
            <person name="Ng V."/>
            <person name="Cullen D."/>
            <person name="Martin F."/>
            <person name="Rosso M.-N."/>
            <person name="Henrissat B."/>
            <person name="Hibbett D."/>
            <person name="Martinez A.T."/>
            <person name="Grigoriev I.V."/>
        </authorList>
    </citation>
    <scope>NUCLEOTIDE SEQUENCE</scope>
    <source>
        <strain evidence="3">AH 44721</strain>
    </source>
</reference>
<evidence type="ECO:0000313" key="3">
    <source>
        <dbReference type="EMBL" id="KAF8875863.1"/>
    </source>
</evidence>
<feature type="compositionally biased region" description="Basic and acidic residues" evidence="1">
    <location>
        <begin position="78"/>
        <end position="89"/>
    </location>
</feature>
<evidence type="ECO:0000256" key="2">
    <source>
        <dbReference type="SAM" id="Phobius"/>
    </source>
</evidence>
<keyword evidence="4" id="KW-1185">Reference proteome</keyword>
<dbReference type="AlphaFoldDB" id="A0A9P5THI8"/>
<keyword evidence="2" id="KW-1133">Transmembrane helix</keyword>
<feature type="compositionally biased region" description="Low complexity" evidence="1">
    <location>
        <begin position="68"/>
        <end position="77"/>
    </location>
</feature>
<name>A0A9P5THI8_GYMJU</name>
<evidence type="ECO:0000313" key="4">
    <source>
        <dbReference type="Proteomes" id="UP000724874"/>
    </source>
</evidence>
<dbReference type="EMBL" id="JADNYJ010000190">
    <property type="protein sequence ID" value="KAF8875863.1"/>
    <property type="molecule type" value="Genomic_DNA"/>
</dbReference>
<gene>
    <name evidence="3" type="ORF">CPB84DRAFT_1796253</name>
</gene>
<dbReference type="Proteomes" id="UP000724874">
    <property type="component" value="Unassembled WGS sequence"/>
</dbReference>
<keyword evidence="2" id="KW-0812">Transmembrane</keyword>
<proteinExistence type="predicted"/>
<keyword evidence="2" id="KW-0472">Membrane</keyword>
<feature type="region of interest" description="Disordered" evidence="1">
    <location>
        <begin position="61"/>
        <end position="89"/>
    </location>
</feature>
<dbReference type="OrthoDB" id="3358294at2759"/>
<feature type="transmembrane region" description="Helical" evidence="2">
    <location>
        <begin position="229"/>
        <end position="249"/>
    </location>
</feature>
<accession>A0A9P5THI8</accession>
<sequence length="261" mass="28870">MSDSDPPSYGIELPMTLSTQRYSDVPSPVQVPLHVGYASSRPYTSPATAGVSSSAPAAPDLIYPSALTTPPTTNDTHTTPDSRNDVDPGLHDYVIAHDHGGTVVARRIPEAFPTDLVSLRSCNGHPESLPAYGENIPLGYTRGVESLQKELHMLSRYLFKFGFIFPLFWLLGTLMILYPTSPLAQGMPWRPDEAFNVWYNHNILTEEDKMEFAKKMQEIERKWSKRCSMALALFICVCLAIGVTIFGLVKVGSKQPTRVTP</sequence>
<feature type="transmembrane region" description="Helical" evidence="2">
    <location>
        <begin position="157"/>
        <end position="178"/>
    </location>
</feature>